<dbReference type="RefSeq" id="WP_382421170.1">
    <property type="nucleotide sequence ID" value="NZ_JBHSCW010000002.1"/>
</dbReference>
<dbReference type="Proteomes" id="UP001595799">
    <property type="component" value="Unassembled WGS sequence"/>
</dbReference>
<comment type="similarity">
    <text evidence="1">Belongs to the ABC transporter superfamily.</text>
</comment>
<sequence length="235" mass="25562">MMLEVEDIHTYYGESRALSGVSLAVDEGETVCLLGRNGAGKTTTLSSVVGIVPPSQGTVRFRGEDITRRPAHAITRMGICLVPEDRRIFGDLSVAENLEVALYRGPRQATWSLERVFDEFPVIAEFKDRPGKTLSGGEQQMLAIARALVGQPELLLLDEPSEGLAPVIVHQIGRLLASLSASTTILFTDQNLAFALKHAQRCYILAKGEVVYEGPAATLREDPELQERYLSVAAG</sequence>
<dbReference type="EMBL" id="JBHSCW010000002">
    <property type="protein sequence ID" value="MFC4350831.1"/>
    <property type="molecule type" value="Genomic_DNA"/>
</dbReference>
<dbReference type="InterPro" id="IPR027417">
    <property type="entry name" value="P-loop_NTPase"/>
</dbReference>
<name>A0ABV8UJ16_9PROT</name>
<protein>
    <submittedName>
        <fullName evidence="7">ABC transporter ATP-binding protein</fullName>
    </submittedName>
</protein>
<dbReference type="SMART" id="SM00382">
    <property type="entry name" value="AAA"/>
    <property type="match status" value="1"/>
</dbReference>
<evidence type="ECO:0000313" key="7">
    <source>
        <dbReference type="EMBL" id="MFC4350831.1"/>
    </source>
</evidence>
<dbReference type="PANTHER" id="PTHR43820">
    <property type="entry name" value="HIGH-AFFINITY BRANCHED-CHAIN AMINO ACID TRANSPORT ATP-BINDING PROTEIN LIVF"/>
    <property type="match status" value="1"/>
</dbReference>
<gene>
    <name evidence="7" type="ORF">ACFOW6_04655</name>
</gene>
<evidence type="ECO:0000313" key="8">
    <source>
        <dbReference type="Proteomes" id="UP001595799"/>
    </source>
</evidence>
<dbReference type="PROSITE" id="PS00211">
    <property type="entry name" value="ABC_TRANSPORTER_1"/>
    <property type="match status" value="1"/>
</dbReference>
<evidence type="ECO:0000256" key="3">
    <source>
        <dbReference type="ARBA" id="ARBA00022741"/>
    </source>
</evidence>
<feature type="domain" description="ABC transporter" evidence="6">
    <location>
        <begin position="3"/>
        <end position="232"/>
    </location>
</feature>
<dbReference type="PANTHER" id="PTHR43820:SF2">
    <property type="entry name" value="ABC TRANSPORTER ATP-BINDING PROTEIN"/>
    <property type="match status" value="1"/>
</dbReference>
<dbReference type="PROSITE" id="PS50893">
    <property type="entry name" value="ABC_TRANSPORTER_2"/>
    <property type="match status" value="1"/>
</dbReference>
<dbReference type="CDD" id="cd03224">
    <property type="entry name" value="ABC_TM1139_LivF_branched"/>
    <property type="match status" value="1"/>
</dbReference>
<dbReference type="InterPro" id="IPR017871">
    <property type="entry name" value="ABC_transporter-like_CS"/>
</dbReference>
<evidence type="ECO:0000256" key="2">
    <source>
        <dbReference type="ARBA" id="ARBA00022448"/>
    </source>
</evidence>
<evidence type="ECO:0000259" key="6">
    <source>
        <dbReference type="PROSITE" id="PS50893"/>
    </source>
</evidence>
<dbReference type="InterPro" id="IPR052156">
    <property type="entry name" value="BCAA_Transport_ATP-bd_LivF"/>
</dbReference>
<proteinExistence type="inferred from homology"/>
<dbReference type="InterPro" id="IPR003439">
    <property type="entry name" value="ABC_transporter-like_ATP-bd"/>
</dbReference>
<keyword evidence="2" id="KW-0813">Transport</keyword>
<reference evidence="8" key="1">
    <citation type="journal article" date="2019" name="Int. J. Syst. Evol. Microbiol.">
        <title>The Global Catalogue of Microorganisms (GCM) 10K type strain sequencing project: providing services to taxonomists for standard genome sequencing and annotation.</title>
        <authorList>
            <consortium name="The Broad Institute Genomics Platform"/>
            <consortium name="The Broad Institute Genome Sequencing Center for Infectious Disease"/>
            <person name="Wu L."/>
            <person name="Ma J."/>
        </authorList>
    </citation>
    <scope>NUCLEOTIDE SEQUENCE [LARGE SCALE GENOMIC DNA]</scope>
    <source>
        <strain evidence="8">CECT 8472</strain>
    </source>
</reference>
<keyword evidence="3" id="KW-0547">Nucleotide-binding</keyword>
<dbReference type="Pfam" id="PF00005">
    <property type="entry name" value="ABC_tran"/>
    <property type="match status" value="1"/>
</dbReference>
<dbReference type="Gene3D" id="3.40.50.300">
    <property type="entry name" value="P-loop containing nucleotide triphosphate hydrolases"/>
    <property type="match status" value="1"/>
</dbReference>
<dbReference type="SUPFAM" id="SSF52540">
    <property type="entry name" value="P-loop containing nucleoside triphosphate hydrolases"/>
    <property type="match status" value="1"/>
</dbReference>
<keyword evidence="5" id="KW-0029">Amino-acid transport</keyword>
<keyword evidence="4 7" id="KW-0067">ATP-binding</keyword>
<evidence type="ECO:0000256" key="4">
    <source>
        <dbReference type="ARBA" id="ARBA00022840"/>
    </source>
</evidence>
<comment type="caution">
    <text evidence="7">The sequence shown here is derived from an EMBL/GenBank/DDBJ whole genome shotgun (WGS) entry which is preliminary data.</text>
</comment>
<evidence type="ECO:0000256" key="5">
    <source>
        <dbReference type="ARBA" id="ARBA00022970"/>
    </source>
</evidence>
<accession>A0ABV8UJ16</accession>
<evidence type="ECO:0000256" key="1">
    <source>
        <dbReference type="ARBA" id="ARBA00005417"/>
    </source>
</evidence>
<dbReference type="GO" id="GO:0005524">
    <property type="term" value="F:ATP binding"/>
    <property type="evidence" value="ECO:0007669"/>
    <property type="project" value="UniProtKB-KW"/>
</dbReference>
<organism evidence="7 8">
    <name type="scientific">Fodinicurvata halophila</name>
    <dbReference type="NCBI Taxonomy" id="1419723"/>
    <lineage>
        <taxon>Bacteria</taxon>
        <taxon>Pseudomonadati</taxon>
        <taxon>Pseudomonadota</taxon>
        <taxon>Alphaproteobacteria</taxon>
        <taxon>Rhodospirillales</taxon>
        <taxon>Rhodovibrionaceae</taxon>
        <taxon>Fodinicurvata</taxon>
    </lineage>
</organism>
<dbReference type="InterPro" id="IPR003593">
    <property type="entry name" value="AAA+_ATPase"/>
</dbReference>
<keyword evidence="8" id="KW-1185">Reference proteome</keyword>